<dbReference type="Pfam" id="PF07626">
    <property type="entry name" value="PSD3"/>
    <property type="match status" value="1"/>
</dbReference>
<dbReference type="InterPro" id="IPR013036">
    <property type="entry name" value="DUF1587"/>
</dbReference>
<feature type="domain" description="DUF1595" evidence="5">
    <location>
        <begin position="427"/>
        <end position="485"/>
    </location>
</feature>
<dbReference type="OrthoDB" id="175242at2"/>
<evidence type="ECO:0000259" key="3">
    <source>
        <dbReference type="Pfam" id="PF07627"/>
    </source>
</evidence>
<dbReference type="RefSeq" id="WP_099261197.1">
    <property type="nucleotide sequence ID" value="NZ_NIZW01000009.1"/>
</dbReference>
<feature type="domain" description="DUF1592" evidence="4">
    <location>
        <begin position="518"/>
        <end position="645"/>
    </location>
</feature>
<evidence type="ECO:0000259" key="4">
    <source>
        <dbReference type="Pfam" id="PF07631"/>
    </source>
</evidence>
<feature type="domain" description="DUF1588" evidence="3">
    <location>
        <begin position="664"/>
        <end position="760"/>
    </location>
</feature>
<dbReference type="Pfam" id="PF07631">
    <property type="entry name" value="PSD4"/>
    <property type="match status" value="1"/>
</dbReference>
<keyword evidence="7" id="KW-1185">Reference proteome</keyword>
<protein>
    <recommendedName>
        <fullName evidence="8">Cytochrome c domain-containing protein</fullName>
    </recommendedName>
</protein>
<dbReference type="InterPro" id="IPR013039">
    <property type="entry name" value="DUF1588"/>
</dbReference>
<dbReference type="InterPro" id="IPR011478">
    <property type="entry name" value="DUF1585"/>
</dbReference>
<name>A0A2G1W7A9_9BACT</name>
<dbReference type="Pfam" id="PF07627">
    <property type="entry name" value="PSCyt3"/>
    <property type="match status" value="1"/>
</dbReference>
<dbReference type="Proteomes" id="UP000225740">
    <property type="component" value="Unassembled WGS sequence"/>
</dbReference>
<dbReference type="EMBL" id="NIZW01000009">
    <property type="protein sequence ID" value="PHQ34898.1"/>
    <property type="molecule type" value="Genomic_DNA"/>
</dbReference>
<reference evidence="6 7" key="1">
    <citation type="submission" date="2017-06" db="EMBL/GenBank/DDBJ databases">
        <title>Description of Rhodopirellula bahusiensis sp. nov.</title>
        <authorList>
            <person name="Kizina J."/>
            <person name="Harder J."/>
        </authorList>
    </citation>
    <scope>NUCLEOTIDE SEQUENCE [LARGE SCALE GENOMIC DNA]</scope>
    <source>
        <strain evidence="6 7">SWK21</strain>
    </source>
</reference>
<evidence type="ECO:0000313" key="6">
    <source>
        <dbReference type="EMBL" id="PHQ34898.1"/>
    </source>
</evidence>
<sequence length="872" mass="98537">MTSSAARRSGSRQDFRQAHSGWAESLDDFRYVLSVLLALIFIQPSHADDLQPLIESSCIACHDENTETRLDFTKLDRNFEDASTFRAWVNIVDRISSGEMPPESEPRPDTPTQTAALTFLNTNLIDVNRQQQQNNGRVPSRRLSRLEYEHTLHDLLGIGGDIARYLPPETKSDVFDVVTAKQDMSSVHVKGILKAADVALDEAIQQGANPTRVRELDYANSQYMKMWFQRSVRRGGGTVFLDEDDLIMFRGENYNLRSDHNGLRFPVTGRYRITVIGSAYQSRSSVTMSLKRQNDIQGDSELFAAWDVDAKLRTVSTIKYMRPDDFFYVSGDELEPAPDGKVIYNSQPASEFKGEGVRVRKVLVEGPLESTWPPERTRDLFPGVQWEAVNRSGSRQDFRQGNDARTESLDDFRYRPVTTKSHYEHIRDAVAALAPRAFRRPVTDKEIEDLTNLAASSLKAQRGFIASARVPLRAILISPETLFLMNETVGSGSRQDFRQPHSKSDESHDDFRYGVSTLTQHALASRLSYFLWRSPPDQELHGLANDGKLSDSKTLDAQVRRMLSDGRSERFINEFLDQWLDLGLIDATTPDKYMYPEYDDVLRRAMLAETRLVFRHLIDEDLSIANLIDSDFTFLNRKLAEHYGIPNVEGEEMRKVMLPPRSVRGGILTHASIAKVTAGGTVTTPVRRGRFVLTNLLGLPPGPPPPGVGSIEPDTRGATTIRETLAKHQTVQACAVCHRRIDPPGFALECFDPVGNFRTQYRVSKGVKRTADAGLRFLHKDYNLGQPVDCTGQTEDGFTFSDIREFKQHLMKSKEQVARNLVSQLITFATGAEIQFADREEVEAILDRHEKADYPLRGLIHEIVSSRMFQCR</sequence>
<feature type="domain" description="DUF1587" evidence="2">
    <location>
        <begin position="141"/>
        <end position="205"/>
    </location>
</feature>
<dbReference type="GeneID" id="90609143"/>
<dbReference type="Pfam" id="PF07624">
    <property type="entry name" value="PSD2"/>
    <property type="match status" value="1"/>
</dbReference>
<accession>A0A2G1W7A9</accession>
<evidence type="ECO:0000259" key="2">
    <source>
        <dbReference type="Pfam" id="PF07626"/>
    </source>
</evidence>
<dbReference type="Pfam" id="PF07637">
    <property type="entry name" value="PSD5"/>
    <property type="match status" value="1"/>
</dbReference>
<feature type="domain" description="DUF1585" evidence="1">
    <location>
        <begin position="796"/>
        <end position="869"/>
    </location>
</feature>
<proteinExistence type="predicted"/>
<evidence type="ECO:0008006" key="8">
    <source>
        <dbReference type="Google" id="ProtNLM"/>
    </source>
</evidence>
<evidence type="ECO:0000259" key="1">
    <source>
        <dbReference type="Pfam" id="PF07624"/>
    </source>
</evidence>
<dbReference type="InterPro" id="IPR013043">
    <property type="entry name" value="DUF1595"/>
</dbReference>
<dbReference type="InterPro" id="IPR013042">
    <property type="entry name" value="DUF1592"/>
</dbReference>
<evidence type="ECO:0000259" key="5">
    <source>
        <dbReference type="Pfam" id="PF07637"/>
    </source>
</evidence>
<dbReference type="AlphaFoldDB" id="A0A2G1W7A9"/>
<comment type="caution">
    <text evidence="6">The sequence shown here is derived from an EMBL/GenBank/DDBJ whole genome shotgun (WGS) entry which is preliminary data.</text>
</comment>
<gene>
    <name evidence="6" type="ORF">CEE69_13630</name>
</gene>
<evidence type="ECO:0000313" key="7">
    <source>
        <dbReference type="Proteomes" id="UP000225740"/>
    </source>
</evidence>
<organism evidence="6 7">
    <name type="scientific">Rhodopirellula bahusiensis</name>
    <dbReference type="NCBI Taxonomy" id="2014065"/>
    <lineage>
        <taxon>Bacteria</taxon>
        <taxon>Pseudomonadati</taxon>
        <taxon>Planctomycetota</taxon>
        <taxon>Planctomycetia</taxon>
        <taxon>Pirellulales</taxon>
        <taxon>Pirellulaceae</taxon>
        <taxon>Rhodopirellula</taxon>
    </lineage>
</organism>